<dbReference type="PROSITE" id="PS50977">
    <property type="entry name" value="HTH_TETR_2"/>
    <property type="match status" value="1"/>
</dbReference>
<keyword evidence="1 2" id="KW-0238">DNA-binding</keyword>
<dbReference type="InterPro" id="IPR009057">
    <property type="entry name" value="Homeodomain-like_sf"/>
</dbReference>
<feature type="DNA-binding region" description="H-T-H motif" evidence="2">
    <location>
        <begin position="27"/>
        <end position="46"/>
    </location>
</feature>
<evidence type="ECO:0000256" key="1">
    <source>
        <dbReference type="ARBA" id="ARBA00023125"/>
    </source>
</evidence>
<dbReference type="PANTHER" id="PTHR30055">
    <property type="entry name" value="HTH-TYPE TRANSCRIPTIONAL REGULATOR RUTR"/>
    <property type="match status" value="1"/>
</dbReference>
<dbReference type="EMBL" id="CP033219">
    <property type="protein sequence ID" value="AZV79705.1"/>
    <property type="molecule type" value="Genomic_DNA"/>
</dbReference>
<sequence>MTYSETASRILDSAERMARQGGYNSFSFREIAAEIGIKSASVHYHFANKEVLGAALADRYTNRFLAALGAPTAERPDEMLRRYTASYRQALVEDGQMCLCGIFGAEIRGLPDPVARQTRAFFDRNIHWLGQVFQAKGLKPEDAETEAACMIAALEGAMILSRSLQDDALFDRITAGYS</sequence>
<dbReference type="Pfam" id="PF00440">
    <property type="entry name" value="TetR_N"/>
    <property type="match status" value="1"/>
</dbReference>
<gene>
    <name evidence="4" type="ORF">EBB79_18705</name>
</gene>
<organism evidence="4 5">
    <name type="scientific">Parasedimentitalea marina</name>
    <dbReference type="NCBI Taxonomy" id="2483033"/>
    <lineage>
        <taxon>Bacteria</taxon>
        <taxon>Pseudomonadati</taxon>
        <taxon>Pseudomonadota</taxon>
        <taxon>Alphaproteobacteria</taxon>
        <taxon>Rhodobacterales</taxon>
        <taxon>Paracoccaceae</taxon>
        <taxon>Parasedimentitalea</taxon>
    </lineage>
</organism>
<evidence type="ECO:0000313" key="4">
    <source>
        <dbReference type="EMBL" id="AZV79705.1"/>
    </source>
</evidence>
<reference evidence="4 5" key="1">
    <citation type="submission" date="2018-10" db="EMBL/GenBank/DDBJ databases">
        <title>Parasedimentitalea marina sp. nov., a psychrophilic bacterium isolated from deep seawater of the New Britain Trench.</title>
        <authorList>
            <person name="Cao J."/>
        </authorList>
    </citation>
    <scope>NUCLEOTIDE SEQUENCE [LARGE SCALE GENOMIC DNA]</scope>
    <source>
        <strain evidence="4 5">W43</strain>
    </source>
</reference>
<dbReference type="Gene3D" id="1.10.357.10">
    <property type="entry name" value="Tetracycline Repressor, domain 2"/>
    <property type="match status" value="1"/>
</dbReference>
<keyword evidence="5" id="KW-1185">Reference proteome</keyword>
<evidence type="ECO:0000256" key="2">
    <source>
        <dbReference type="PROSITE-ProRule" id="PRU00335"/>
    </source>
</evidence>
<evidence type="ECO:0000313" key="5">
    <source>
        <dbReference type="Proteomes" id="UP000283063"/>
    </source>
</evidence>
<feature type="domain" description="HTH tetR-type" evidence="3">
    <location>
        <begin position="4"/>
        <end position="64"/>
    </location>
</feature>
<dbReference type="SUPFAM" id="SSF46689">
    <property type="entry name" value="Homeodomain-like"/>
    <property type="match status" value="1"/>
</dbReference>
<protein>
    <submittedName>
        <fullName evidence="4">TetR/AcrR family transcriptional regulator</fullName>
    </submittedName>
</protein>
<name>A0A3T0N6U5_9RHOB</name>
<dbReference type="GO" id="GO:0000976">
    <property type="term" value="F:transcription cis-regulatory region binding"/>
    <property type="evidence" value="ECO:0007669"/>
    <property type="project" value="TreeGrafter"/>
</dbReference>
<evidence type="ECO:0000259" key="3">
    <source>
        <dbReference type="PROSITE" id="PS50977"/>
    </source>
</evidence>
<dbReference type="SUPFAM" id="SSF48498">
    <property type="entry name" value="Tetracyclin repressor-like, C-terminal domain"/>
    <property type="match status" value="1"/>
</dbReference>
<dbReference type="InterPro" id="IPR001647">
    <property type="entry name" value="HTH_TetR"/>
</dbReference>
<dbReference type="GO" id="GO:0003700">
    <property type="term" value="F:DNA-binding transcription factor activity"/>
    <property type="evidence" value="ECO:0007669"/>
    <property type="project" value="TreeGrafter"/>
</dbReference>
<dbReference type="Proteomes" id="UP000283063">
    <property type="component" value="Chromosome"/>
</dbReference>
<accession>A0A3T0N6U5</accession>
<dbReference type="InterPro" id="IPR050109">
    <property type="entry name" value="HTH-type_TetR-like_transc_reg"/>
</dbReference>
<dbReference type="InterPro" id="IPR054156">
    <property type="entry name" value="YxaF_TetR_C"/>
</dbReference>
<dbReference type="OrthoDB" id="9809772at2"/>
<proteinExistence type="predicted"/>
<dbReference type="KEGG" id="sedi:EBB79_18705"/>
<dbReference type="RefSeq" id="WP_127750293.1">
    <property type="nucleotide sequence ID" value="NZ_CP033219.1"/>
</dbReference>
<dbReference type="InterPro" id="IPR036271">
    <property type="entry name" value="Tet_transcr_reg_TetR-rel_C_sf"/>
</dbReference>
<dbReference type="Pfam" id="PF21993">
    <property type="entry name" value="TetR_C_13_2"/>
    <property type="match status" value="1"/>
</dbReference>
<dbReference type="AlphaFoldDB" id="A0A3T0N6U5"/>
<dbReference type="PANTHER" id="PTHR30055:SF219">
    <property type="entry name" value="TRANSCRIPTIONAL REGULATORY PROTEIN"/>
    <property type="match status" value="1"/>
</dbReference>
<dbReference type="PRINTS" id="PR00455">
    <property type="entry name" value="HTHTETR"/>
</dbReference>